<dbReference type="GeneID" id="93298990"/>
<dbReference type="InterPro" id="IPR011105">
    <property type="entry name" value="Cell_wall_hydrolase_SleB"/>
</dbReference>
<sequence length="166" mass="17936">METRAYVAEGTKVSSVSEMREKCSPTDCLARMILGEAGNQPQNEMIAVAYTANNRLQFPDKFGSDIKSVVLQGDGGQFNGIKSAAALNPTSHSAWSTCLNVAKTFTSKTNQIGHCLWFNTTSTYNANLKANGGKYKFAGTTTALEVVSEVNLGNAHTFFLVEGYDF</sequence>
<dbReference type="InterPro" id="IPR042047">
    <property type="entry name" value="SleB_dom1"/>
</dbReference>
<name>A0A1E3AVE3_9FIRM</name>
<evidence type="ECO:0000313" key="3">
    <source>
        <dbReference type="Proteomes" id="UP000095003"/>
    </source>
</evidence>
<comment type="caution">
    <text evidence="2">The sequence shown here is derived from an EMBL/GenBank/DDBJ whole genome shotgun (WGS) entry which is preliminary data.</text>
</comment>
<gene>
    <name evidence="2" type="ORF">BEH84_00405</name>
</gene>
<proteinExistence type="predicted"/>
<dbReference type="AlphaFoldDB" id="A0A1E3AVE3"/>
<reference evidence="2 3" key="1">
    <citation type="submission" date="2016-07" db="EMBL/GenBank/DDBJ databases">
        <title>Characterization of isolates of Eisenbergiella tayi derived from blood cultures, using whole genome sequencing.</title>
        <authorList>
            <person name="Burdz T."/>
            <person name="Wiebe D."/>
            <person name="Huynh C."/>
            <person name="Bernard K."/>
        </authorList>
    </citation>
    <scope>NUCLEOTIDE SEQUENCE [LARGE SCALE GENOMIC DNA]</scope>
    <source>
        <strain evidence="2 3">NML 120489</strain>
    </source>
</reference>
<evidence type="ECO:0000313" key="2">
    <source>
        <dbReference type="EMBL" id="ODM12690.1"/>
    </source>
</evidence>
<accession>A0A1E3AVE3</accession>
<dbReference type="GO" id="GO:0016787">
    <property type="term" value="F:hydrolase activity"/>
    <property type="evidence" value="ECO:0007669"/>
    <property type="project" value="UniProtKB-KW"/>
</dbReference>
<dbReference type="Gene3D" id="1.10.10.2520">
    <property type="entry name" value="Cell wall hydrolase SleB, domain 1"/>
    <property type="match status" value="1"/>
</dbReference>
<dbReference type="Proteomes" id="UP000095003">
    <property type="component" value="Unassembled WGS sequence"/>
</dbReference>
<dbReference type="EMBL" id="MCGI01000001">
    <property type="protein sequence ID" value="ODM12690.1"/>
    <property type="molecule type" value="Genomic_DNA"/>
</dbReference>
<protein>
    <submittedName>
        <fullName evidence="2">Cell Wall Hydrolase</fullName>
    </submittedName>
</protein>
<keyword evidence="2" id="KW-0378">Hydrolase</keyword>
<dbReference type="Pfam" id="PF07486">
    <property type="entry name" value="Hydrolase_2"/>
    <property type="match status" value="1"/>
</dbReference>
<evidence type="ECO:0000259" key="1">
    <source>
        <dbReference type="Pfam" id="PF07486"/>
    </source>
</evidence>
<organism evidence="2 3">
    <name type="scientific">Eisenbergiella tayi</name>
    <dbReference type="NCBI Taxonomy" id="1432052"/>
    <lineage>
        <taxon>Bacteria</taxon>
        <taxon>Bacillati</taxon>
        <taxon>Bacillota</taxon>
        <taxon>Clostridia</taxon>
        <taxon>Lachnospirales</taxon>
        <taxon>Lachnospiraceae</taxon>
        <taxon>Eisenbergiella</taxon>
    </lineage>
</organism>
<feature type="domain" description="Cell wall hydrolase SleB" evidence="1">
    <location>
        <begin position="40"/>
        <end position="130"/>
    </location>
</feature>
<dbReference type="RefSeq" id="WP_044972254.1">
    <property type="nucleotide sequence ID" value="NZ_JBKXXQ010000034.1"/>
</dbReference>